<dbReference type="HOGENOM" id="CLU_103234_0_0_4"/>
<dbReference type="RefSeq" id="WP_011520087.1">
    <property type="nucleotide sequence ID" value="NC_007974.2"/>
</dbReference>
<keyword evidence="1" id="KW-1133">Transmembrane helix</keyword>
<proteinExistence type="predicted"/>
<geneLocation type="plasmid" evidence="3 4">
    <name>megaplasmid</name>
</geneLocation>
<evidence type="ECO:0000313" key="3">
    <source>
        <dbReference type="EMBL" id="ABF12545.1"/>
    </source>
</evidence>
<dbReference type="Pfam" id="PF07963">
    <property type="entry name" value="N_methyl"/>
    <property type="match status" value="1"/>
</dbReference>
<organism evidence="3 4">
    <name type="scientific">Cupriavidus metallidurans (strain ATCC 43123 / DSM 2839 / NBRC 102507 / CH34)</name>
    <name type="common">Ralstonia metallidurans</name>
    <dbReference type="NCBI Taxonomy" id="266264"/>
    <lineage>
        <taxon>Bacteria</taxon>
        <taxon>Pseudomonadati</taxon>
        <taxon>Pseudomonadota</taxon>
        <taxon>Betaproteobacteria</taxon>
        <taxon>Burkholderiales</taxon>
        <taxon>Burkholderiaceae</taxon>
        <taxon>Cupriavidus</taxon>
    </lineage>
</organism>
<sequence length="202" mass="20718">MNRMNRTQQSRPQRPGIGLASQRGATMIEVLVSVVILLIALLGTAGLIARSGQSEMESYQRAQALTLLKDMVARINANRQAAPCYASGSTMTVMGNATVAPPVCTGVSNAQLGTATADLAAWSTALQGSAESSSSGTAVGAMIGALGCIESIDATNQIYRVTVAWQGLAQTVTSSLPCGAGSFGNDANRRAISVTVRIGVLS</sequence>
<accession>Q1LBD1</accession>
<dbReference type="Pfam" id="PF22150">
    <property type="entry name" value="Tt1218-like"/>
    <property type="match status" value="1"/>
</dbReference>
<feature type="transmembrane region" description="Helical" evidence="1">
    <location>
        <begin position="30"/>
        <end position="49"/>
    </location>
</feature>
<evidence type="ECO:0000256" key="1">
    <source>
        <dbReference type="SAM" id="Phobius"/>
    </source>
</evidence>
<dbReference type="EMBL" id="CP000353">
    <property type="protein sequence ID" value="ABF12545.1"/>
    <property type="molecule type" value="Genomic_DNA"/>
</dbReference>
<keyword evidence="3" id="KW-0614">Plasmid</keyword>
<evidence type="ECO:0000313" key="4">
    <source>
        <dbReference type="Proteomes" id="UP000002429"/>
    </source>
</evidence>
<dbReference type="NCBIfam" id="TIGR02523">
    <property type="entry name" value="type_IV_pilV"/>
    <property type="match status" value="1"/>
</dbReference>
<keyword evidence="1" id="KW-0472">Membrane</keyword>
<dbReference type="InterPro" id="IPR013362">
    <property type="entry name" value="Pilus_4_PilV"/>
</dbReference>
<feature type="domain" description="Type IV pilin Tt1218-like" evidence="2">
    <location>
        <begin position="50"/>
        <end position="109"/>
    </location>
</feature>
<dbReference type="InterPro" id="IPR012902">
    <property type="entry name" value="N_methyl_site"/>
</dbReference>
<keyword evidence="4" id="KW-1185">Reference proteome</keyword>
<evidence type="ECO:0000259" key="2">
    <source>
        <dbReference type="Pfam" id="PF22150"/>
    </source>
</evidence>
<name>Q1LBD1_CUPMC</name>
<reference evidence="4" key="1">
    <citation type="journal article" date="2010" name="PLoS ONE">
        <title>The complete genome sequence of Cupriavidus metallidurans strain CH34, a master survivalist in harsh and anthropogenic environments.</title>
        <authorList>
            <person name="Janssen P.J."/>
            <person name="Van Houdt R."/>
            <person name="Moors H."/>
            <person name="Monsieurs P."/>
            <person name="Morin N."/>
            <person name="Michaux A."/>
            <person name="Benotmane M.A."/>
            <person name="Leys N."/>
            <person name="Vallaeys T."/>
            <person name="Lapidus A."/>
            <person name="Monchy S."/>
            <person name="Medigue C."/>
            <person name="Taghavi S."/>
            <person name="McCorkle S."/>
            <person name="Dunn J."/>
            <person name="van der Lelie D."/>
            <person name="Mergeay M."/>
        </authorList>
    </citation>
    <scope>NUCLEOTIDE SEQUENCE [LARGE SCALE GENOMIC DNA]</scope>
    <source>
        <strain evidence="4">ATCC 43123 / DSM 2839 / NBRC 102507 / CH34</strain>
    </source>
</reference>
<protein>
    <submittedName>
        <fullName evidence="3">Type IV fimbrial biogenesis, pilV-related transmembrane protein</fullName>
    </submittedName>
</protein>
<dbReference type="KEGG" id="rme:Rmet_5686"/>
<dbReference type="AlphaFoldDB" id="Q1LBD1"/>
<dbReference type="eggNOG" id="COG4967">
    <property type="taxonomic scope" value="Bacteria"/>
</dbReference>
<dbReference type="Proteomes" id="UP000002429">
    <property type="component" value="Plasmid megaplasmid"/>
</dbReference>
<gene>
    <name evidence="3" type="primary">pilV</name>
    <name evidence="3" type="ordered locus">Rmet_5686</name>
</gene>
<keyword evidence="1 3" id="KW-0812">Transmembrane</keyword>
<dbReference type="InterPro" id="IPR054402">
    <property type="entry name" value="Tt1218-like_dom"/>
</dbReference>